<comment type="catalytic activity">
    <reaction evidence="4">
        <text>a quinol + 2 Fe(III)-[cytochrome c](out) = a quinone + 2 Fe(II)-[cytochrome c](out) + 2 H(+)(out)</text>
        <dbReference type="Rhea" id="RHEA:11484"/>
        <dbReference type="Rhea" id="RHEA-COMP:10350"/>
        <dbReference type="Rhea" id="RHEA-COMP:14399"/>
        <dbReference type="ChEBI" id="CHEBI:15378"/>
        <dbReference type="ChEBI" id="CHEBI:24646"/>
        <dbReference type="ChEBI" id="CHEBI:29033"/>
        <dbReference type="ChEBI" id="CHEBI:29034"/>
        <dbReference type="ChEBI" id="CHEBI:132124"/>
        <dbReference type="EC" id="7.1.1.8"/>
    </reaction>
</comment>
<dbReference type="GO" id="GO:0016020">
    <property type="term" value="C:membrane"/>
    <property type="evidence" value="ECO:0007669"/>
    <property type="project" value="InterPro"/>
</dbReference>
<evidence type="ECO:0000313" key="8">
    <source>
        <dbReference type="Proteomes" id="UP000293291"/>
    </source>
</evidence>
<evidence type="ECO:0000256" key="4">
    <source>
        <dbReference type="ARBA" id="ARBA00029351"/>
    </source>
</evidence>
<organism evidence="7 8">
    <name type="scientific">Nocardioides ganghwensis</name>
    <dbReference type="NCBI Taxonomy" id="252230"/>
    <lineage>
        <taxon>Bacteria</taxon>
        <taxon>Bacillati</taxon>
        <taxon>Actinomycetota</taxon>
        <taxon>Actinomycetes</taxon>
        <taxon>Propionibacteriales</taxon>
        <taxon>Nocardioidaceae</taxon>
        <taxon>Nocardioides</taxon>
    </lineage>
</organism>
<name>A0A4Q2S4V3_9ACTN</name>
<evidence type="ECO:0000256" key="5">
    <source>
        <dbReference type="ARBA" id="ARBA00029568"/>
    </source>
</evidence>
<dbReference type="Gene3D" id="1.20.810.10">
    <property type="entry name" value="Cytochrome Bc1 Complex, Chain C"/>
    <property type="match status" value="1"/>
</dbReference>
<reference evidence="7 8" key="1">
    <citation type="submission" date="2019-01" db="EMBL/GenBank/DDBJ databases">
        <title>Novel species of Nocardioides.</title>
        <authorList>
            <person name="Liu Q."/>
            <person name="Xin Y.-H."/>
        </authorList>
    </citation>
    <scope>NUCLEOTIDE SEQUENCE [LARGE SCALE GENOMIC DNA]</scope>
    <source>
        <strain evidence="7 8">CGMCC 4.6875</strain>
    </source>
</reference>
<dbReference type="InterPro" id="IPR027387">
    <property type="entry name" value="Cytb/b6-like_sf"/>
</dbReference>
<dbReference type="InterPro" id="IPR005797">
    <property type="entry name" value="Cyt_b/b6_N"/>
</dbReference>
<evidence type="ECO:0000256" key="2">
    <source>
        <dbReference type="ARBA" id="ARBA00012951"/>
    </source>
</evidence>
<dbReference type="InterPro" id="IPR016174">
    <property type="entry name" value="Di-haem_cyt_TM"/>
</dbReference>
<dbReference type="Pfam" id="PF00033">
    <property type="entry name" value="Cytochrome_B"/>
    <property type="match status" value="1"/>
</dbReference>
<dbReference type="PROSITE" id="PS51002">
    <property type="entry name" value="CYTB_NTER"/>
    <property type="match status" value="1"/>
</dbReference>
<dbReference type="OrthoDB" id="9804503at2"/>
<sequence length="38" mass="4440">MCLIIQILTGLFLSFHYLNTIEDAFRRVIHISRDVSFG</sequence>
<evidence type="ECO:0000259" key="6">
    <source>
        <dbReference type="PROSITE" id="PS51002"/>
    </source>
</evidence>
<feature type="domain" description="Cytochrome b/b6 N-terminal region profile" evidence="6">
    <location>
        <begin position="1"/>
        <end position="38"/>
    </location>
</feature>
<dbReference type="GO" id="GO:0016491">
    <property type="term" value="F:oxidoreductase activity"/>
    <property type="evidence" value="ECO:0007669"/>
    <property type="project" value="InterPro"/>
</dbReference>
<evidence type="ECO:0000256" key="3">
    <source>
        <dbReference type="ARBA" id="ARBA00016116"/>
    </source>
</evidence>
<keyword evidence="8" id="KW-1185">Reference proteome</keyword>
<proteinExistence type="predicted"/>
<comment type="caution">
    <text evidence="7">The sequence shown here is derived from an EMBL/GenBank/DDBJ whole genome shotgun (WGS) entry which is preliminary data.</text>
</comment>
<gene>
    <name evidence="7" type="ORF">EUA07_21135</name>
</gene>
<evidence type="ECO:0000313" key="7">
    <source>
        <dbReference type="EMBL" id="RYB96872.1"/>
    </source>
</evidence>
<dbReference type="Proteomes" id="UP000293291">
    <property type="component" value="Unassembled WGS sequence"/>
</dbReference>
<protein>
    <recommendedName>
        <fullName evidence="3">Cytochrome bc1 complex cytochrome b subunit</fullName>
        <ecNumber evidence="2">7.1.1.8</ecNumber>
    </recommendedName>
    <alternativeName>
        <fullName evidence="5">Cytochrome bc1 reductase complex subunit QcrB</fullName>
    </alternativeName>
</protein>
<dbReference type="EMBL" id="SDWU01000042">
    <property type="protein sequence ID" value="RYB96872.1"/>
    <property type="molecule type" value="Genomic_DNA"/>
</dbReference>
<dbReference type="SUPFAM" id="SSF81342">
    <property type="entry name" value="Transmembrane di-heme cytochromes"/>
    <property type="match status" value="1"/>
</dbReference>
<dbReference type="GO" id="GO:0022904">
    <property type="term" value="P:respiratory electron transport chain"/>
    <property type="evidence" value="ECO:0007669"/>
    <property type="project" value="InterPro"/>
</dbReference>
<accession>A0A4Q2S4V3</accession>
<comment type="cofactor">
    <cofactor evidence="1">
        <name>heme</name>
        <dbReference type="ChEBI" id="CHEBI:30413"/>
    </cofactor>
</comment>
<evidence type="ECO:0000256" key="1">
    <source>
        <dbReference type="ARBA" id="ARBA00001971"/>
    </source>
</evidence>
<dbReference type="GO" id="GO:0008121">
    <property type="term" value="F:quinol-cytochrome-c reductase activity"/>
    <property type="evidence" value="ECO:0007669"/>
    <property type="project" value="UniProtKB-EC"/>
</dbReference>
<dbReference type="AlphaFoldDB" id="A0A4Q2S4V3"/>
<dbReference type="EC" id="7.1.1.8" evidence="2"/>